<evidence type="ECO:0000256" key="4">
    <source>
        <dbReference type="ARBA" id="ARBA00022741"/>
    </source>
</evidence>
<dbReference type="InterPro" id="IPR000808">
    <property type="entry name" value="Mrp-like_CS"/>
</dbReference>
<dbReference type="eggNOG" id="COG0489">
    <property type="taxonomic scope" value="Bacteria"/>
</dbReference>
<keyword evidence="6 9" id="KW-0408">Iron</keyword>
<dbReference type="STRING" id="742823.HMPREF9465_00487"/>
<comment type="function">
    <text evidence="9">Binds and transfers iron-sulfur (Fe-S) clusters to target apoproteins. Can hydrolyze ATP.</text>
</comment>
<keyword evidence="12" id="KW-1185">Reference proteome</keyword>
<accession>K1JJT6</accession>
<dbReference type="EMBL" id="ADMG01000016">
    <property type="protein sequence ID" value="EKB31910.1"/>
    <property type="molecule type" value="Genomic_DNA"/>
</dbReference>
<dbReference type="InterPro" id="IPR034904">
    <property type="entry name" value="FSCA_dom_sf"/>
</dbReference>
<proteinExistence type="inferred from homology"/>
<dbReference type="InterPro" id="IPR019591">
    <property type="entry name" value="Mrp/NBP35_ATP-bd"/>
</dbReference>
<dbReference type="InterPro" id="IPR002744">
    <property type="entry name" value="MIP18-like"/>
</dbReference>
<comment type="similarity">
    <text evidence="8 9">Belongs to the Mrp/NBP35 ATP-binding proteins family.</text>
</comment>
<keyword evidence="7 9" id="KW-0411">Iron-sulfur</keyword>
<dbReference type="PANTHER" id="PTHR42961">
    <property type="entry name" value="IRON-SULFUR PROTEIN NUBPL"/>
    <property type="match status" value="1"/>
</dbReference>
<dbReference type="Pfam" id="PF01883">
    <property type="entry name" value="FeS_assembly_P"/>
    <property type="match status" value="1"/>
</dbReference>
<dbReference type="SUPFAM" id="SSF52540">
    <property type="entry name" value="P-loop containing nucleoside triphosphate hydrolases"/>
    <property type="match status" value="1"/>
</dbReference>
<dbReference type="GO" id="GO:0140663">
    <property type="term" value="F:ATP-dependent FeS chaperone activity"/>
    <property type="evidence" value="ECO:0007669"/>
    <property type="project" value="InterPro"/>
</dbReference>
<evidence type="ECO:0000313" key="11">
    <source>
        <dbReference type="EMBL" id="EKB31910.1"/>
    </source>
</evidence>
<dbReference type="NCBIfam" id="NF008669">
    <property type="entry name" value="PRK11670.1"/>
    <property type="match status" value="1"/>
</dbReference>
<evidence type="ECO:0000256" key="5">
    <source>
        <dbReference type="ARBA" id="ARBA00022840"/>
    </source>
</evidence>
<dbReference type="Gene3D" id="3.30.300.130">
    <property type="entry name" value="Fe-S cluster assembly (FSCA)"/>
    <property type="match status" value="1"/>
</dbReference>
<dbReference type="GO" id="GO:0046872">
    <property type="term" value="F:metal ion binding"/>
    <property type="evidence" value="ECO:0007669"/>
    <property type="project" value="UniProtKB-KW"/>
</dbReference>
<dbReference type="GO" id="GO:0005524">
    <property type="term" value="F:ATP binding"/>
    <property type="evidence" value="ECO:0007669"/>
    <property type="project" value="UniProtKB-UniRule"/>
</dbReference>
<feature type="domain" description="MIP18 family-like" evidence="10">
    <location>
        <begin position="6"/>
        <end position="78"/>
    </location>
</feature>
<dbReference type="PROSITE" id="PS01215">
    <property type="entry name" value="MRP"/>
    <property type="match status" value="1"/>
</dbReference>
<evidence type="ECO:0000259" key="10">
    <source>
        <dbReference type="Pfam" id="PF01883"/>
    </source>
</evidence>
<evidence type="ECO:0000256" key="6">
    <source>
        <dbReference type="ARBA" id="ARBA00023004"/>
    </source>
</evidence>
<gene>
    <name evidence="11" type="ORF">HMPREF9465_00487</name>
</gene>
<evidence type="ECO:0000256" key="1">
    <source>
        <dbReference type="ARBA" id="ARBA00007352"/>
    </source>
</evidence>
<comment type="subunit">
    <text evidence="9">Homodimer.</text>
</comment>
<name>K1JJT6_9BURK</name>
<organism evidence="11 12">
    <name type="scientific">Sutterella wadsworthensis 2_1_59BFAA</name>
    <dbReference type="NCBI Taxonomy" id="742823"/>
    <lineage>
        <taxon>Bacteria</taxon>
        <taxon>Pseudomonadati</taxon>
        <taxon>Pseudomonadota</taxon>
        <taxon>Betaproteobacteria</taxon>
        <taxon>Burkholderiales</taxon>
        <taxon>Sutterellaceae</taxon>
        <taxon>Sutterella</taxon>
    </lineage>
</organism>
<dbReference type="Gene3D" id="3.40.50.300">
    <property type="entry name" value="P-loop containing nucleotide triphosphate hydrolases"/>
    <property type="match status" value="1"/>
</dbReference>
<keyword evidence="5 9" id="KW-0067">ATP-binding</keyword>
<sequence>MTISTEAIKSALSALIDPVTGTDYVSGKMFKSAETDENGNVKVFIELGYPAKHRAEAVGQAVGEAVRAAGAASVEVSVTQNIIAHKVQGTLRVMPGVKNIIAVSSGKGGVGKSTVSANLALALAHEGARVGVLDADIYGPSQPKMLGASGQPVSADGKTMEPMESLGLQINSIGFMIEEDDPMIWRGPMAAGALQQLITQTNWHDLDYLIVDMPPGTGDIQLTLSQQVPLTGAVVVTTPQDIALIDAKKGLRMFQKVNVPILGIIENMSVFICPHCGEVEHIFGEGGAKRMSEQYGVPLLGELPLSAKIREQADSGLPTVAAEPDGKEALMYREMAMKVAGALARITKDYTAKMPGIRVVND</sequence>
<dbReference type="GO" id="GO:0016887">
    <property type="term" value="F:ATP hydrolysis activity"/>
    <property type="evidence" value="ECO:0007669"/>
    <property type="project" value="UniProtKB-UniRule"/>
</dbReference>
<dbReference type="Proteomes" id="UP000005835">
    <property type="component" value="Unassembled WGS sequence"/>
</dbReference>
<keyword evidence="3 9" id="KW-0479">Metal-binding</keyword>
<evidence type="ECO:0000256" key="7">
    <source>
        <dbReference type="ARBA" id="ARBA00023014"/>
    </source>
</evidence>
<protein>
    <recommendedName>
        <fullName evidence="9">Iron-sulfur cluster carrier protein</fullName>
    </recommendedName>
</protein>
<dbReference type="GO" id="GO:0051539">
    <property type="term" value="F:4 iron, 4 sulfur cluster binding"/>
    <property type="evidence" value="ECO:0007669"/>
    <property type="project" value="TreeGrafter"/>
</dbReference>
<dbReference type="PATRIC" id="fig|742823.3.peg.484"/>
<reference evidence="11 12" key="1">
    <citation type="submission" date="2012-05" db="EMBL/GenBank/DDBJ databases">
        <title>The Genome Sequence of Sutterella wadsworthensis 2_1_59BFAA.</title>
        <authorList>
            <consortium name="The Broad Institute Genome Sequencing Platform"/>
            <person name="Earl A."/>
            <person name="Ward D."/>
            <person name="Feldgarden M."/>
            <person name="Gevers D."/>
            <person name="Daigneault M."/>
            <person name="Strauss J."/>
            <person name="Allen-Vercoe E."/>
            <person name="Walker B."/>
            <person name="Young S.K."/>
            <person name="Zeng Q."/>
            <person name="Gargeya S."/>
            <person name="Fitzgerald M."/>
            <person name="Haas B."/>
            <person name="Abouelleil A."/>
            <person name="Alvarado L."/>
            <person name="Arachchi H.M."/>
            <person name="Berlin A.M."/>
            <person name="Chapman S.B."/>
            <person name="Goldberg J."/>
            <person name="Griggs A."/>
            <person name="Gujja S."/>
            <person name="Hansen M."/>
            <person name="Howarth C."/>
            <person name="Imamovic A."/>
            <person name="Larimer J."/>
            <person name="McCowen C."/>
            <person name="Montmayeur A."/>
            <person name="Murphy C."/>
            <person name="Neiman D."/>
            <person name="Pearson M."/>
            <person name="Priest M."/>
            <person name="Roberts A."/>
            <person name="Saif S."/>
            <person name="Shea T."/>
            <person name="Sisk P."/>
            <person name="Sykes S."/>
            <person name="Wortman J."/>
            <person name="Nusbaum C."/>
            <person name="Birren B."/>
        </authorList>
    </citation>
    <scope>NUCLEOTIDE SEQUENCE [LARGE SCALE GENOMIC DNA]</scope>
    <source>
        <strain evidence="11 12">2_1_59BFAA</strain>
    </source>
</reference>
<dbReference type="GO" id="GO:0005829">
    <property type="term" value="C:cytosol"/>
    <property type="evidence" value="ECO:0007669"/>
    <property type="project" value="TreeGrafter"/>
</dbReference>
<comment type="similarity">
    <text evidence="1">In the N-terminal section; belongs to the MIP18 family.</text>
</comment>
<dbReference type="CDD" id="cd02037">
    <property type="entry name" value="Mrp_NBP35"/>
    <property type="match status" value="1"/>
</dbReference>
<evidence type="ECO:0000256" key="9">
    <source>
        <dbReference type="HAMAP-Rule" id="MF_02040"/>
    </source>
</evidence>
<dbReference type="Pfam" id="PF10609">
    <property type="entry name" value="ParA"/>
    <property type="match status" value="1"/>
</dbReference>
<dbReference type="InterPro" id="IPR033756">
    <property type="entry name" value="YlxH/NBP35"/>
</dbReference>
<dbReference type="PANTHER" id="PTHR42961:SF2">
    <property type="entry name" value="IRON-SULFUR PROTEIN NUBPL"/>
    <property type="match status" value="1"/>
</dbReference>
<dbReference type="FunFam" id="3.40.50.300:FF:000418">
    <property type="entry name" value="Iron-sulfur cluster carrier protein"/>
    <property type="match status" value="1"/>
</dbReference>
<evidence type="ECO:0000256" key="3">
    <source>
        <dbReference type="ARBA" id="ARBA00022723"/>
    </source>
</evidence>
<dbReference type="OrthoDB" id="9809679at2"/>
<keyword evidence="4 9" id="KW-0547">Nucleotide-binding</keyword>
<dbReference type="GO" id="GO:0016226">
    <property type="term" value="P:iron-sulfur cluster assembly"/>
    <property type="evidence" value="ECO:0007669"/>
    <property type="project" value="InterPro"/>
</dbReference>
<dbReference type="HAMAP" id="MF_02040">
    <property type="entry name" value="Mrp_NBP35"/>
    <property type="match status" value="1"/>
</dbReference>
<comment type="caution">
    <text evidence="11">The sequence shown here is derived from an EMBL/GenBank/DDBJ whole genome shotgun (WGS) entry which is preliminary data.</text>
</comment>
<dbReference type="AlphaFoldDB" id="K1JJT6"/>
<comment type="similarity">
    <text evidence="2">In the C-terminal section; belongs to the Mrp/NBP35 ATP-binding proteins family.</text>
</comment>
<evidence type="ECO:0000313" key="12">
    <source>
        <dbReference type="Proteomes" id="UP000005835"/>
    </source>
</evidence>
<evidence type="ECO:0000256" key="8">
    <source>
        <dbReference type="ARBA" id="ARBA00024036"/>
    </source>
</evidence>
<dbReference type="RefSeq" id="WP_005433796.1">
    <property type="nucleotide sequence ID" value="NZ_JH815514.1"/>
</dbReference>
<keyword evidence="9" id="KW-0378">Hydrolase</keyword>
<feature type="binding site" evidence="9">
    <location>
        <begin position="106"/>
        <end position="113"/>
    </location>
    <ligand>
        <name>ATP</name>
        <dbReference type="ChEBI" id="CHEBI:30616"/>
    </ligand>
</feature>
<dbReference type="InterPro" id="IPR027417">
    <property type="entry name" value="P-loop_NTPase"/>
</dbReference>
<evidence type="ECO:0000256" key="2">
    <source>
        <dbReference type="ARBA" id="ARBA00008205"/>
    </source>
</evidence>
<dbReference type="HOGENOM" id="CLU_024839_0_0_4"/>
<dbReference type="SUPFAM" id="SSF117916">
    <property type="entry name" value="Fe-S cluster assembly (FSCA) domain-like"/>
    <property type="match status" value="1"/>
</dbReference>
<dbReference type="InterPro" id="IPR044304">
    <property type="entry name" value="NUBPL-like"/>
</dbReference>